<feature type="signal peptide" evidence="2">
    <location>
        <begin position="1"/>
        <end position="32"/>
    </location>
</feature>
<sequence length="332" mass="35169">MFTKANTYFAFSFSVLKKALFLICAAPLTVMAQEWPNKPITFVVPFPAGGGTDAFARPLANQLTKQLGKQIIIDNRGGAGGTVGASIAAKAAPDGYSFFVGAAHHAIAPSMYPNLDYDIEKSFIPVAMIASPPQVIVVNPKNVQVKNLKEFIELLKKNPGKFNYASAGNGSSHHLAGEQFKMLTKTFITHIPYRGAGPAMQDLIAGQVDLEFDGLGSSAAQIKNGTIVALAVASQKRAPGFPNVPTAAEAGLVGYEVSTWYGLFAPKGTPQPIVDKMIVEVQKAINTPELKAIWTNNGSDTPTLTGEAFGKFVSADIKRWAAVAKASGAKLD</sequence>
<dbReference type="PIRSF" id="PIRSF017082">
    <property type="entry name" value="YflP"/>
    <property type="match status" value="1"/>
</dbReference>
<accession>A0A254Q135</accession>
<evidence type="ECO:0000256" key="2">
    <source>
        <dbReference type="SAM" id="SignalP"/>
    </source>
</evidence>
<dbReference type="Pfam" id="PF03401">
    <property type="entry name" value="TctC"/>
    <property type="match status" value="1"/>
</dbReference>
<comment type="caution">
    <text evidence="3">The sequence shown here is derived from an EMBL/GenBank/DDBJ whole genome shotgun (WGS) entry which is preliminary data.</text>
</comment>
<dbReference type="Proteomes" id="UP000198104">
    <property type="component" value="Unassembled WGS sequence"/>
</dbReference>
<proteinExistence type="inferred from homology"/>
<dbReference type="EMBL" id="NGUO01000004">
    <property type="protein sequence ID" value="OWS72198.1"/>
    <property type="molecule type" value="Genomic_DNA"/>
</dbReference>
<keyword evidence="2" id="KW-0732">Signal</keyword>
<protein>
    <submittedName>
        <fullName evidence="3">ABC transporter substrate-binding protein</fullName>
    </submittedName>
</protein>
<dbReference type="Gene3D" id="3.40.190.150">
    <property type="entry name" value="Bordetella uptake gene, domain 1"/>
    <property type="match status" value="1"/>
</dbReference>
<evidence type="ECO:0000313" key="4">
    <source>
        <dbReference type="Proteomes" id="UP000198104"/>
    </source>
</evidence>
<dbReference type="AlphaFoldDB" id="A0A254Q135"/>
<dbReference type="PANTHER" id="PTHR42928">
    <property type="entry name" value="TRICARBOXYLATE-BINDING PROTEIN"/>
    <property type="match status" value="1"/>
</dbReference>
<dbReference type="SUPFAM" id="SSF53850">
    <property type="entry name" value="Periplasmic binding protein-like II"/>
    <property type="match status" value="1"/>
</dbReference>
<evidence type="ECO:0000256" key="1">
    <source>
        <dbReference type="ARBA" id="ARBA00006987"/>
    </source>
</evidence>
<dbReference type="PANTHER" id="PTHR42928:SF5">
    <property type="entry name" value="BLR1237 PROTEIN"/>
    <property type="match status" value="1"/>
</dbReference>
<dbReference type="InterPro" id="IPR005064">
    <property type="entry name" value="BUG"/>
</dbReference>
<gene>
    <name evidence="3" type="ORF">CBI30_03125</name>
</gene>
<evidence type="ECO:0000313" key="3">
    <source>
        <dbReference type="EMBL" id="OWS72198.1"/>
    </source>
</evidence>
<name>A0A254Q135_9BURK</name>
<comment type="similarity">
    <text evidence="1">Belongs to the UPF0065 (bug) family.</text>
</comment>
<dbReference type="Gene3D" id="3.40.190.10">
    <property type="entry name" value="Periplasmic binding protein-like II"/>
    <property type="match status" value="1"/>
</dbReference>
<feature type="chain" id="PRO_5013327304" evidence="2">
    <location>
        <begin position="33"/>
        <end position="332"/>
    </location>
</feature>
<keyword evidence="4" id="KW-1185">Reference proteome</keyword>
<dbReference type="OrthoDB" id="8678477at2"/>
<organism evidence="3 4">
    <name type="scientific">Polynucleobacter aenigmaticus</name>
    <dbReference type="NCBI Taxonomy" id="1743164"/>
    <lineage>
        <taxon>Bacteria</taxon>
        <taxon>Pseudomonadati</taxon>
        <taxon>Pseudomonadota</taxon>
        <taxon>Betaproteobacteria</taxon>
        <taxon>Burkholderiales</taxon>
        <taxon>Burkholderiaceae</taxon>
        <taxon>Polynucleobacter</taxon>
    </lineage>
</organism>
<reference evidence="3 4" key="1">
    <citation type="submission" date="2017-05" db="EMBL/GenBank/DDBJ databases">
        <title>Polynucleobacter sp. MWH-K35W1 isolated from the permanently anoxic monimolimnion of a meromictic lake.</title>
        <authorList>
            <person name="Hahn M.W."/>
        </authorList>
    </citation>
    <scope>NUCLEOTIDE SEQUENCE [LARGE SCALE GENOMIC DNA]</scope>
    <source>
        <strain evidence="3 4">MWH-K35W1</strain>
    </source>
</reference>
<dbReference type="CDD" id="cd13578">
    <property type="entry name" value="PBP2_Bug27"/>
    <property type="match status" value="1"/>
</dbReference>
<dbReference type="InterPro" id="IPR042100">
    <property type="entry name" value="Bug_dom1"/>
</dbReference>